<proteinExistence type="predicted"/>
<dbReference type="EMBL" id="MU795859">
    <property type="protein sequence ID" value="KAJ3804678.1"/>
    <property type="molecule type" value="Genomic_DNA"/>
</dbReference>
<accession>A0ACC1TJA9</accession>
<feature type="non-terminal residue" evidence="1">
    <location>
        <position position="1"/>
    </location>
</feature>
<evidence type="ECO:0000313" key="2">
    <source>
        <dbReference type="Proteomes" id="UP001163835"/>
    </source>
</evidence>
<protein>
    <submittedName>
        <fullName evidence="1">Uncharacterized protein</fullName>
    </submittedName>
</protein>
<dbReference type="Proteomes" id="UP001163835">
    <property type="component" value="Unassembled WGS sequence"/>
</dbReference>
<name>A0ACC1TJA9_9AGAR</name>
<gene>
    <name evidence="1" type="ORF">F5876DRAFT_70432</name>
</gene>
<comment type="caution">
    <text evidence="1">The sequence shown here is derived from an EMBL/GenBank/DDBJ whole genome shotgun (WGS) entry which is preliminary data.</text>
</comment>
<evidence type="ECO:0000313" key="1">
    <source>
        <dbReference type="EMBL" id="KAJ3804678.1"/>
    </source>
</evidence>
<reference evidence="1" key="1">
    <citation type="submission" date="2022-09" db="EMBL/GenBank/DDBJ databases">
        <title>A Global Phylogenomic Analysis of the Shiitake Genus Lentinula.</title>
        <authorList>
            <consortium name="DOE Joint Genome Institute"/>
            <person name="Sierra-Patev S."/>
            <person name="Min B."/>
            <person name="Naranjo-Ortiz M."/>
            <person name="Looney B."/>
            <person name="Konkel Z."/>
            <person name="Slot J.C."/>
            <person name="Sakamoto Y."/>
            <person name="Steenwyk J.L."/>
            <person name="Rokas A."/>
            <person name="Carro J."/>
            <person name="Camarero S."/>
            <person name="Ferreira P."/>
            <person name="Molpeceres G."/>
            <person name="Ruiz-Duenas F.J."/>
            <person name="Serrano A."/>
            <person name="Henrissat B."/>
            <person name="Drula E."/>
            <person name="Hughes K.W."/>
            <person name="Mata J.L."/>
            <person name="Ishikawa N.K."/>
            <person name="Vargas-Isla R."/>
            <person name="Ushijima S."/>
            <person name="Smith C.A."/>
            <person name="Ahrendt S."/>
            <person name="Andreopoulos W."/>
            <person name="He G."/>
            <person name="Labutti K."/>
            <person name="Lipzen A."/>
            <person name="Ng V."/>
            <person name="Riley R."/>
            <person name="Sandor L."/>
            <person name="Barry K."/>
            <person name="Martinez A.T."/>
            <person name="Xiao Y."/>
            <person name="Gibbons J.G."/>
            <person name="Terashima K."/>
            <person name="Grigoriev I.V."/>
            <person name="Hibbett D.S."/>
        </authorList>
    </citation>
    <scope>NUCLEOTIDE SEQUENCE</scope>
    <source>
        <strain evidence="1">TMI1499</strain>
    </source>
</reference>
<sequence>DPTLKINEVFPDDQGKTEEGPLLVNTIYSTPSKADDESLLDHNTLLVSFHQQDADNHNPLLDELLNHHNHNDHYKEKMIPCSDLDAAILSLLEDEYSLGEEVPVEVVGPRVAQANSFDPRPDCNYNGASTSRKRPCVNHLLNLDFGEKDEQLGGEEENMGPQFLYEADASLGLMLRLTGGAGWGTDVWAEDICCIVACVDWEEASGALSSYSLLHLAQRCSWAEKIDTETTFIRIMYELFLVAKVNSILHENSKDGAPLSSAYPAITSIVREGITHNNMHNWLNAGSHWGGLASAAGQPGLASKLRSKAVSSTILFALCNDLHWPDNAWNSEEGTILQLKSWFREDSIPKSNPFPAKISSCKTWTEEKHAAASKAISSGNIEELAEKLMDQYDKVSEKIRKNQKWLKVPQHLIARREINLRDQDNKLIFHADGTLSAEVRTNLFNSLWAWCQTVNLSMSGANLKTMDSSSNTAFTALHFSYHAKYGVSINLESCTDEEGLSLDWIKGVSQQFGELLRQLAEAEEAAFGREKTGVSHTEPVFLAKTEKQGRPRKLITPRLLQEATNSAKKTDTLHSSEGEQH</sequence>
<keyword evidence="2" id="KW-1185">Reference proteome</keyword>
<organism evidence="1 2">
    <name type="scientific">Lentinula aff. lateritia</name>
    <dbReference type="NCBI Taxonomy" id="2804960"/>
    <lineage>
        <taxon>Eukaryota</taxon>
        <taxon>Fungi</taxon>
        <taxon>Dikarya</taxon>
        <taxon>Basidiomycota</taxon>
        <taxon>Agaricomycotina</taxon>
        <taxon>Agaricomycetes</taxon>
        <taxon>Agaricomycetidae</taxon>
        <taxon>Agaricales</taxon>
        <taxon>Marasmiineae</taxon>
        <taxon>Omphalotaceae</taxon>
        <taxon>Lentinula</taxon>
    </lineage>
</organism>